<dbReference type="Gene3D" id="1.10.12.10">
    <property type="entry name" value="Lyase 2-enoyl-coa Hydratase, Chain A, domain 2"/>
    <property type="match status" value="1"/>
</dbReference>
<protein>
    <submittedName>
        <fullName evidence="4">Enoyl-CoA hydratase</fullName>
        <ecNumber evidence="4">4.2.1.17</ecNumber>
    </submittedName>
</protein>
<dbReference type="InterPro" id="IPR029045">
    <property type="entry name" value="ClpP/crotonase-like_dom_sf"/>
</dbReference>
<dbReference type="EMBL" id="QHHQ01000006">
    <property type="protein sequence ID" value="RAH98761.1"/>
    <property type="molecule type" value="Genomic_DNA"/>
</dbReference>
<dbReference type="CDD" id="cd06558">
    <property type="entry name" value="crotonase-like"/>
    <property type="match status" value="1"/>
</dbReference>
<evidence type="ECO:0000256" key="3">
    <source>
        <dbReference type="RuleBase" id="RU003707"/>
    </source>
</evidence>
<proteinExistence type="inferred from homology"/>
<dbReference type="PANTHER" id="PTHR11941:SF54">
    <property type="entry name" value="ENOYL-COA HYDRATASE, MITOCHONDRIAL"/>
    <property type="match status" value="1"/>
</dbReference>
<evidence type="ECO:0000256" key="1">
    <source>
        <dbReference type="ARBA" id="ARBA00005254"/>
    </source>
</evidence>
<dbReference type="SUPFAM" id="SSF52096">
    <property type="entry name" value="ClpP/crotonase"/>
    <property type="match status" value="1"/>
</dbReference>
<accession>A0A8B2NH00</accession>
<dbReference type="Pfam" id="PF00378">
    <property type="entry name" value="ECH_1"/>
    <property type="match status" value="1"/>
</dbReference>
<sequence length="279" mass="30063">MAKDDTRRRKTSVTDPVLYERDDDGIATITLNRPDTRNAISDHDMIEALLDRLEEADRDIDVRVVILTGAGPAFSSGGNLKTMSGPGGLADELPAQTRRNYRYGIQRIPLAMEALEVPVIAAVNGPAIGAGCDLTLMCDLRICSHNARFAESFVKVGIIPGDGGAWLLPRIVGFSKACEMALTGDPVDAEEALACGLVSRVVTSDDLMAEARNLARRIAVNPPHVVRMTKRLLREAGQVSLPTLLEISAAKQALGHATADHKEAISSMLEKRKPTFTGR</sequence>
<dbReference type="PROSITE" id="PS00166">
    <property type="entry name" value="ENOYL_COA_HYDRATASE"/>
    <property type="match status" value="1"/>
</dbReference>
<dbReference type="InterPro" id="IPR001753">
    <property type="entry name" value="Enoyl-CoA_hydra/iso"/>
</dbReference>
<dbReference type="Proteomes" id="UP000249590">
    <property type="component" value="Unassembled WGS sequence"/>
</dbReference>
<keyword evidence="2 4" id="KW-0456">Lyase</keyword>
<dbReference type="GO" id="GO:0006635">
    <property type="term" value="P:fatty acid beta-oxidation"/>
    <property type="evidence" value="ECO:0007669"/>
    <property type="project" value="TreeGrafter"/>
</dbReference>
<evidence type="ECO:0000313" key="5">
    <source>
        <dbReference type="Proteomes" id="UP000249590"/>
    </source>
</evidence>
<dbReference type="InterPro" id="IPR014748">
    <property type="entry name" value="Enoyl-CoA_hydra_C"/>
</dbReference>
<name>A0A8B2NH00_9HYPH</name>
<organism evidence="4 5">
    <name type="scientific">Acuticoccus sediminis</name>
    <dbReference type="NCBI Taxonomy" id="2184697"/>
    <lineage>
        <taxon>Bacteria</taxon>
        <taxon>Pseudomonadati</taxon>
        <taxon>Pseudomonadota</taxon>
        <taxon>Alphaproteobacteria</taxon>
        <taxon>Hyphomicrobiales</taxon>
        <taxon>Amorphaceae</taxon>
        <taxon>Acuticoccus</taxon>
    </lineage>
</organism>
<dbReference type="OrthoDB" id="9781757at2"/>
<evidence type="ECO:0000313" key="4">
    <source>
        <dbReference type="EMBL" id="RAH98761.1"/>
    </source>
</evidence>
<comment type="caution">
    <text evidence="4">The sequence shown here is derived from an EMBL/GenBank/DDBJ whole genome shotgun (WGS) entry which is preliminary data.</text>
</comment>
<dbReference type="InterPro" id="IPR018376">
    <property type="entry name" value="Enoyl-CoA_hyd/isom_CS"/>
</dbReference>
<keyword evidence="5" id="KW-1185">Reference proteome</keyword>
<dbReference type="GO" id="GO:0004300">
    <property type="term" value="F:enoyl-CoA hydratase activity"/>
    <property type="evidence" value="ECO:0007669"/>
    <property type="project" value="UniProtKB-EC"/>
</dbReference>
<dbReference type="EC" id="4.2.1.17" evidence="4"/>
<dbReference type="NCBIfam" id="NF006699">
    <property type="entry name" value="PRK09245.1"/>
    <property type="match status" value="1"/>
</dbReference>
<comment type="similarity">
    <text evidence="1 3">Belongs to the enoyl-CoA hydratase/isomerase family.</text>
</comment>
<dbReference type="AlphaFoldDB" id="A0A8B2NH00"/>
<dbReference type="PANTHER" id="PTHR11941">
    <property type="entry name" value="ENOYL-COA HYDRATASE-RELATED"/>
    <property type="match status" value="1"/>
</dbReference>
<evidence type="ECO:0000256" key="2">
    <source>
        <dbReference type="ARBA" id="ARBA00023239"/>
    </source>
</evidence>
<reference evidence="4 5" key="1">
    <citation type="submission" date="2018-05" db="EMBL/GenBank/DDBJ databases">
        <title>Acuticoccus sediminis sp. nov., isolated from deep-sea sediment of Indian Ocean.</title>
        <authorList>
            <person name="Liu X."/>
            <person name="Lai Q."/>
            <person name="Du Y."/>
            <person name="Sun F."/>
            <person name="Zhang X."/>
            <person name="Wang S."/>
            <person name="Shao Z."/>
        </authorList>
    </citation>
    <scope>NUCLEOTIDE SEQUENCE [LARGE SCALE GENOMIC DNA]</scope>
    <source>
        <strain evidence="4 5">PTG4-2</strain>
    </source>
</reference>
<dbReference type="Gene3D" id="3.90.226.10">
    <property type="entry name" value="2-enoyl-CoA Hydratase, Chain A, domain 1"/>
    <property type="match status" value="1"/>
</dbReference>
<gene>
    <name evidence="4" type="ORF">DLJ53_24275</name>
</gene>